<dbReference type="SMART" id="SM00320">
    <property type="entry name" value="WD40"/>
    <property type="match status" value="8"/>
</dbReference>
<feature type="repeat" description="WD" evidence="3">
    <location>
        <begin position="70"/>
        <end position="114"/>
    </location>
</feature>
<feature type="repeat" description="WD" evidence="3">
    <location>
        <begin position="1266"/>
        <end position="1299"/>
    </location>
</feature>
<evidence type="ECO:0000256" key="2">
    <source>
        <dbReference type="ARBA" id="ARBA00022737"/>
    </source>
</evidence>
<dbReference type="PROSITE" id="PS00678">
    <property type="entry name" value="WD_REPEATS_1"/>
    <property type="match status" value="1"/>
</dbReference>
<dbReference type="PROSITE" id="PS50082">
    <property type="entry name" value="WD_REPEATS_2"/>
    <property type="match status" value="3"/>
</dbReference>
<dbReference type="Gene3D" id="2.130.10.10">
    <property type="entry name" value="YVTN repeat-like/Quinoprotein amine dehydrogenase"/>
    <property type="match status" value="3"/>
</dbReference>
<evidence type="ECO:0000256" key="3">
    <source>
        <dbReference type="PROSITE-ProRule" id="PRU00221"/>
    </source>
</evidence>
<feature type="region of interest" description="Disordered" evidence="4">
    <location>
        <begin position="987"/>
        <end position="1020"/>
    </location>
</feature>
<keyword evidence="2" id="KW-0677">Repeat</keyword>
<dbReference type="PANTHER" id="PTHR44099:SF4">
    <property type="entry name" value="RABCONNECTIN-3B, ISOFORM A"/>
    <property type="match status" value="1"/>
</dbReference>
<reference evidence="6" key="1">
    <citation type="submission" date="2024-02" db="UniProtKB">
        <authorList>
            <consortium name="WormBaseParasite"/>
        </authorList>
    </citation>
    <scope>IDENTIFICATION</scope>
</reference>
<dbReference type="PANTHER" id="PTHR44099">
    <property type="entry name" value="RABCONNECTIN-3B, ISOFORM A"/>
    <property type="match status" value="1"/>
</dbReference>
<accession>A0AAF3E892</accession>
<evidence type="ECO:0000256" key="4">
    <source>
        <dbReference type="SAM" id="MobiDB-lite"/>
    </source>
</evidence>
<dbReference type="WBParaSite" id="MBELARI_LOCUS10122.2">
    <property type="protein sequence ID" value="MBELARI_LOCUS10122.2"/>
    <property type="gene ID" value="MBELARI_LOCUS10122"/>
</dbReference>
<dbReference type="Proteomes" id="UP000887575">
    <property type="component" value="Unassembled WGS sequence"/>
</dbReference>
<feature type="region of interest" description="Disordered" evidence="4">
    <location>
        <begin position="856"/>
        <end position="876"/>
    </location>
</feature>
<dbReference type="InterPro" id="IPR049916">
    <property type="entry name" value="WDR72-like"/>
</dbReference>
<feature type="compositionally biased region" description="Basic residues" evidence="4">
    <location>
        <begin position="856"/>
        <end position="866"/>
    </location>
</feature>
<dbReference type="GO" id="GO:0005737">
    <property type="term" value="C:cytoplasm"/>
    <property type="evidence" value="ECO:0007669"/>
    <property type="project" value="TreeGrafter"/>
</dbReference>
<proteinExistence type="predicted"/>
<organism evidence="5 6">
    <name type="scientific">Mesorhabditis belari</name>
    <dbReference type="NCBI Taxonomy" id="2138241"/>
    <lineage>
        <taxon>Eukaryota</taxon>
        <taxon>Metazoa</taxon>
        <taxon>Ecdysozoa</taxon>
        <taxon>Nematoda</taxon>
        <taxon>Chromadorea</taxon>
        <taxon>Rhabditida</taxon>
        <taxon>Rhabditina</taxon>
        <taxon>Rhabditomorpha</taxon>
        <taxon>Rhabditoidea</taxon>
        <taxon>Rhabditidae</taxon>
        <taxon>Mesorhabditinae</taxon>
        <taxon>Mesorhabditis</taxon>
    </lineage>
</organism>
<evidence type="ECO:0000256" key="1">
    <source>
        <dbReference type="ARBA" id="ARBA00022574"/>
    </source>
</evidence>
<dbReference type="InterPro" id="IPR036322">
    <property type="entry name" value="WD40_repeat_dom_sf"/>
</dbReference>
<sequence length="1360" mass="149722">MWAATPGETHSPPPSGLVIPIVIWGKTPPKHKITTVRLLSDRATVVTGGENGHVIVWKLQVDALCPHLLLVGHGSAITALSSASLSSNSARFISASEDGQLCLWDWLDGRCIDNVVGSHVHRQMQPLSFKSSSRAQMTRLVCSGDYNDFLVLDPQDLTPVFSISSRVDADKIMAFSLMKRSNRAEQLLGVSANGILKVWSLMELDKKDATNPLFDDELRRLDLSAVNTISFSQVNEKIALIVSMDSWRIIDLDDFSVLGCYKTTSPATWGQVMEVDKIAIAYLDGSVRIFQMPLKSLNGAQIISQFGPNRQNYFNMDQPFEIAILEGKKASVNATKLADPFVFSFSLQKDDITAWQVIRASFDGDLLSWLVPRYGSTFIERVSSLDQLPLKYKGTFCESLDAIWQALNETPNSPLSELDQFEVTTSLYVASQGKLLLGRTNGDIVMTYACDTLSRQLLDINQERQNPRILHGHAGAVRALIYPFEHSSRFDVQVLLSGGDDFSVIVWNINTAVRLYKFSVHGGPVMRFVVPPANCSKQTLKCIGAISSDNAVALLNIRDMKCTLLASRHPCKVIDVKWRPLDDYMLIRLENGHIYIWQIETASIERIVSGPQGDDIFMACDEQIGVAEGSDEAGATQAVQLIRALKHRNIDAAKRVGAGSGPGSSGLMSSNRGGNAIFAPMSVQTLPKSDSGAHIILFEVASLIYGLTSIDAVEDTTSDPKSISQLMSKSESQDTAVAGLSRRLTWQFESNLYLDIARLLLSCLHAWELDADLDAVCLKKLGLHKPKHQLFYGNLSRQGYMAVVIPARTRSSFSTFATDIRWQASHSLTTIHLLSVISTANTLMSMRNSSLQLNRRKSNVHPLKRTPSKDSMSGERQQMKQGWSLLAAMHCVMLPDNVRPKSSYAAPRIELLARRWQDGCLEIREAAQALLIRELNRLGVSGRKRLIESWAPFLPTLLDPSLSIFGTRQSINPMAPSTPMLIATTQAAPPPIPPRSNRQPLPQVPIPEPSHVEESDNGVQQVRRNQATSIILLGVVGSEFGEELNKAELTRATAISLLELLVSPPSTLLPVHSPLRRAAIDLLGRGFVQWEPHLEISKVLLGLLDLAANAEKHSTFSNSGQLSPLADACRTARHALSLIANARPPAMLTALSMEVARYNAAAQHQTIQHTVVSPLLKSRTEVLRIIEELSDKQYVSMVEMMLPVGDVLVHCLDTSLLKHKTLAEVFPPITRFYMIGYCATTRRIAFGGRNGICIVHELRSAKAQSLQAHQGPVAAVAFSEDGKYLATYGSQDGKINFWQTSQSFLGMGQSQMRCTKTLAAPALPSVLSPGGQSFRSRLVWINTKALTLMLPEGREQRFTV</sequence>
<evidence type="ECO:0000313" key="6">
    <source>
        <dbReference type="WBParaSite" id="MBELARI_LOCUS10122.2"/>
    </source>
</evidence>
<dbReference type="InterPro" id="IPR019775">
    <property type="entry name" value="WD40_repeat_CS"/>
</dbReference>
<feature type="repeat" description="WD" evidence="3">
    <location>
        <begin position="470"/>
        <end position="517"/>
    </location>
</feature>
<dbReference type="Pfam" id="PF00400">
    <property type="entry name" value="WD40"/>
    <property type="match status" value="3"/>
</dbReference>
<dbReference type="SUPFAM" id="SSF50978">
    <property type="entry name" value="WD40 repeat-like"/>
    <property type="match status" value="3"/>
</dbReference>
<dbReference type="InterPro" id="IPR001680">
    <property type="entry name" value="WD40_rpt"/>
</dbReference>
<protein>
    <submittedName>
        <fullName evidence="6">WD repeat-containing protein 7</fullName>
    </submittedName>
</protein>
<evidence type="ECO:0000313" key="5">
    <source>
        <dbReference type="Proteomes" id="UP000887575"/>
    </source>
</evidence>
<dbReference type="InterPro" id="IPR015943">
    <property type="entry name" value="WD40/YVTN_repeat-like_dom_sf"/>
</dbReference>
<name>A0AAF3E892_9BILA</name>
<keyword evidence="1 3" id="KW-0853">WD repeat</keyword>
<keyword evidence="5" id="KW-1185">Reference proteome</keyword>